<organism evidence="1 3">
    <name type="scientific">Medicago truncatula</name>
    <name type="common">Barrel medic</name>
    <name type="synonym">Medicago tribuloides</name>
    <dbReference type="NCBI Taxonomy" id="3880"/>
    <lineage>
        <taxon>Eukaryota</taxon>
        <taxon>Viridiplantae</taxon>
        <taxon>Streptophyta</taxon>
        <taxon>Embryophyta</taxon>
        <taxon>Tracheophyta</taxon>
        <taxon>Spermatophyta</taxon>
        <taxon>Magnoliopsida</taxon>
        <taxon>eudicotyledons</taxon>
        <taxon>Gunneridae</taxon>
        <taxon>Pentapetalae</taxon>
        <taxon>rosids</taxon>
        <taxon>fabids</taxon>
        <taxon>Fabales</taxon>
        <taxon>Fabaceae</taxon>
        <taxon>Papilionoideae</taxon>
        <taxon>50 kb inversion clade</taxon>
        <taxon>NPAAA clade</taxon>
        <taxon>Hologalegina</taxon>
        <taxon>IRL clade</taxon>
        <taxon>Trifolieae</taxon>
        <taxon>Medicago</taxon>
    </lineage>
</organism>
<reference evidence="1 3" key="2">
    <citation type="journal article" date="2014" name="BMC Genomics">
        <title>An improved genome release (version Mt4.0) for the model legume Medicago truncatula.</title>
        <authorList>
            <person name="Tang H."/>
            <person name="Krishnakumar V."/>
            <person name="Bidwell S."/>
            <person name="Rosen B."/>
            <person name="Chan A."/>
            <person name="Zhou S."/>
            <person name="Gentzbittel L."/>
            <person name="Childs K.L."/>
            <person name="Yandell M."/>
            <person name="Gundlach H."/>
            <person name="Mayer K.F."/>
            <person name="Schwartz D.C."/>
            <person name="Town C.D."/>
        </authorList>
    </citation>
    <scope>GENOME REANNOTATION</scope>
    <source>
        <strain evidence="1">A17</strain>
        <strain evidence="2 3">cv. Jemalong A17</strain>
    </source>
</reference>
<evidence type="ECO:0000313" key="2">
    <source>
        <dbReference type="EnsemblPlants" id="KEH23147"/>
    </source>
</evidence>
<evidence type="ECO:0000313" key="3">
    <source>
        <dbReference type="Proteomes" id="UP000002051"/>
    </source>
</evidence>
<proteinExistence type="predicted"/>
<evidence type="ECO:0000313" key="1">
    <source>
        <dbReference type="EMBL" id="KEH23147.1"/>
    </source>
</evidence>
<reference evidence="1 3" key="1">
    <citation type="journal article" date="2011" name="Nature">
        <title>The Medicago genome provides insight into the evolution of rhizobial symbioses.</title>
        <authorList>
            <person name="Young N.D."/>
            <person name="Debelle F."/>
            <person name="Oldroyd G.E."/>
            <person name="Geurts R."/>
            <person name="Cannon S.B."/>
            <person name="Udvardi M.K."/>
            <person name="Benedito V.A."/>
            <person name="Mayer K.F."/>
            <person name="Gouzy J."/>
            <person name="Schoof H."/>
            <person name="Van de Peer Y."/>
            <person name="Proost S."/>
            <person name="Cook D.R."/>
            <person name="Meyers B.C."/>
            <person name="Spannagl M."/>
            <person name="Cheung F."/>
            <person name="De Mita S."/>
            <person name="Krishnakumar V."/>
            <person name="Gundlach H."/>
            <person name="Zhou S."/>
            <person name="Mudge J."/>
            <person name="Bharti A.K."/>
            <person name="Murray J.D."/>
            <person name="Naoumkina M.A."/>
            <person name="Rosen B."/>
            <person name="Silverstein K.A."/>
            <person name="Tang H."/>
            <person name="Rombauts S."/>
            <person name="Zhao P.X."/>
            <person name="Zhou P."/>
            <person name="Barbe V."/>
            <person name="Bardou P."/>
            <person name="Bechner M."/>
            <person name="Bellec A."/>
            <person name="Berger A."/>
            <person name="Berges H."/>
            <person name="Bidwell S."/>
            <person name="Bisseling T."/>
            <person name="Choisne N."/>
            <person name="Couloux A."/>
            <person name="Denny R."/>
            <person name="Deshpande S."/>
            <person name="Dai X."/>
            <person name="Doyle J.J."/>
            <person name="Dudez A.M."/>
            <person name="Farmer A.D."/>
            <person name="Fouteau S."/>
            <person name="Franken C."/>
            <person name="Gibelin C."/>
            <person name="Gish J."/>
            <person name="Goldstein S."/>
            <person name="Gonzalez A.J."/>
            <person name="Green P.J."/>
            <person name="Hallab A."/>
            <person name="Hartog M."/>
            <person name="Hua A."/>
            <person name="Humphray S.J."/>
            <person name="Jeong D.H."/>
            <person name="Jing Y."/>
            <person name="Jocker A."/>
            <person name="Kenton S.M."/>
            <person name="Kim D.J."/>
            <person name="Klee K."/>
            <person name="Lai H."/>
            <person name="Lang C."/>
            <person name="Lin S."/>
            <person name="Macmil S.L."/>
            <person name="Magdelenat G."/>
            <person name="Matthews L."/>
            <person name="McCorrison J."/>
            <person name="Monaghan E.L."/>
            <person name="Mun J.H."/>
            <person name="Najar F.Z."/>
            <person name="Nicholson C."/>
            <person name="Noirot C."/>
            <person name="O'Bleness M."/>
            <person name="Paule C.R."/>
            <person name="Poulain J."/>
            <person name="Prion F."/>
            <person name="Qin B."/>
            <person name="Qu C."/>
            <person name="Retzel E.F."/>
            <person name="Riddle C."/>
            <person name="Sallet E."/>
            <person name="Samain S."/>
            <person name="Samson N."/>
            <person name="Sanders I."/>
            <person name="Saurat O."/>
            <person name="Scarpelli C."/>
            <person name="Schiex T."/>
            <person name="Segurens B."/>
            <person name="Severin A.J."/>
            <person name="Sherrier D.J."/>
            <person name="Shi R."/>
            <person name="Sims S."/>
            <person name="Singer S.R."/>
            <person name="Sinharoy S."/>
            <person name="Sterck L."/>
            <person name="Viollet A."/>
            <person name="Wang B.B."/>
            <person name="Wang K."/>
            <person name="Wang M."/>
            <person name="Wang X."/>
            <person name="Warfsmann J."/>
            <person name="Weissenbach J."/>
            <person name="White D.D."/>
            <person name="White J.D."/>
            <person name="Wiley G.B."/>
            <person name="Wincker P."/>
            <person name="Xing Y."/>
            <person name="Yang L."/>
            <person name="Yao Z."/>
            <person name="Ying F."/>
            <person name="Zhai J."/>
            <person name="Zhou L."/>
            <person name="Zuber A."/>
            <person name="Denarie J."/>
            <person name="Dixon R.A."/>
            <person name="May G.D."/>
            <person name="Schwartz D.C."/>
            <person name="Rogers J."/>
            <person name="Quetier F."/>
            <person name="Town C.D."/>
            <person name="Roe B.A."/>
        </authorList>
    </citation>
    <scope>NUCLEOTIDE SEQUENCE [LARGE SCALE GENOMIC DNA]</scope>
    <source>
        <strain evidence="1">A17</strain>
        <strain evidence="2 3">cv. Jemalong A17</strain>
    </source>
</reference>
<protein>
    <submittedName>
        <fullName evidence="1">Argonaute protein 1B</fullName>
    </submittedName>
</protein>
<dbReference type="HOGENOM" id="CLU_2430465_0_0_1"/>
<dbReference type="Gene3D" id="3.40.50.2300">
    <property type="match status" value="1"/>
</dbReference>
<dbReference type="PANTHER" id="PTHR22891">
    <property type="entry name" value="EUKARYOTIC TRANSLATION INITIATION FACTOR 2C"/>
    <property type="match status" value="1"/>
</dbReference>
<gene>
    <name evidence="1" type="ordered locus">MTR_7g067050</name>
</gene>
<reference evidence="2" key="3">
    <citation type="submission" date="2015-04" db="UniProtKB">
        <authorList>
            <consortium name="EnsemblPlants"/>
        </authorList>
    </citation>
    <scope>IDENTIFICATION</scope>
    <source>
        <strain evidence="2">cv. Jemalong A17</strain>
    </source>
</reference>
<name>A0A072U0F9_MEDTR</name>
<dbReference type="Proteomes" id="UP000002051">
    <property type="component" value="Unassembled WGS sequence"/>
</dbReference>
<dbReference type="STRING" id="3880.A0A072U0F9"/>
<dbReference type="EMBL" id="CM001223">
    <property type="protein sequence ID" value="KEH23147.1"/>
    <property type="molecule type" value="Genomic_DNA"/>
</dbReference>
<dbReference type="EnsemblPlants" id="KEH23147">
    <property type="protein sequence ID" value="KEH23147"/>
    <property type="gene ID" value="MTR_7g067050"/>
</dbReference>
<keyword evidence="3" id="KW-1185">Reference proteome</keyword>
<sequence>MFNGGSVKHWLCINFSRNVQDSVACGFCYELAQMCYISGMPVVPALSARPDQVEKFLKMWYHDAKSKFPKDKELDLLIVILPDNNDSLYGK</sequence>
<dbReference type="AlphaFoldDB" id="A0A072U0F9"/>
<accession>A0A072U0F9</accession>